<evidence type="ECO:0008006" key="3">
    <source>
        <dbReference type="Google" id="ProtNLM"/>
    </source>
</evidence>
<dbReference type="GeneID" id="68287075"/>
<keyword evidence="2" id="KW-1185">Reference proteome</keyword>
<evidence type="ECO:0000313" key="1">
    <source>
        <dbReference type="EMBL" id="GIZ38074.1"/>
    </source>
</evidence>
<dbReference type="InterPro" id="IPR032710">
    <property type="entry name" value="NTF2-like_dom_sf"/>
</dbReference>
<accession>A0A9P3C7Z4</accession>
<organism evidence="1 2">
    <name type="scientific">Cercospora kikuchii</name>
    <dbReference type="NCBI Taxonomy" id="84275"/>
    <lineage>
        <taxon>Eukaryota</taxon>
        <taxon>Fungi</taxon>
        <taxon>Dikarya</taxon>
        <taxon>Ascomycota</taxon>
        <taxon>Pezizomycotina</taxon>
        <taxon>Dothideomycetes</taxon>
        <taxon>Dothideomycetidae</taxon>
        <taxon>Mycosphaerellales</taxon>
        <taxon>Mycosphaerellaceae</taxon>
        <taxon>Cercospora</taxon>
    </lineage>
</organism>
<dbReference type="EMBL" id="BOLY01000001">
    <property type="protein sequence ID" value="GIZ38074.1"/>
    <property type="molecule type" value="Genomic_DNA"/>
</dbReference>
<dbReference type="AlphaFoldDB" id="A0A9P3C7Z4"/>
<name>A0A9P3C7Z4_9PEZI</name>
<reference evidence="1 2" key="1">
    <citation type="submission" date="2021-01" db="EMBL/GenBank/DDBJ databases">
        <title>Cercospora kikuchii MAFF 305040 whole genome shotgun sequence.</title>
        <authorList>
            <person name="Kashiwa T."/>
            <person name="Suzuki T."/>
        </authorList>
    </citation>
    <scope>NUCLEOTIDE SEQUENCE [LARGE SCALE GENOMIC DNA]</scope>
    <source>
        <strain evidence="1 2">MAFF 305040</strain>
    </source>
</reference>
<proteinExistence type="predicted"/>
<dbReference type="SUPFAM" id="SSF54427">
    <property type="entry name" value="NTF2-like"/>
    <property type="match status" value="1"/>
</dbReference>
<dbReference type="Gene3D" id="3.10.450.50">
    <property type="match status" value="1"/>
</dbReference>
<dbReference type="PANTHER" id="PTHR39598">
    <property type="entry name" value="AUSTINOL SYNTHESIS PROTEIN F-RELATED"/>
    <property type="match status" value="1"/>
</dbReference>
<gene>
    <name evidence="1" type="ORF">CKM354_000150000</name>
</gene>
<dbReference type="Proteomes" id="UP000825890">
    <property type="component" value="Unassembled WGS sequence"/>
</dbReference>
<dbReference type="OrthoDB" id="3758478at2759"/>
<sequence>MTKSPQRLTAEALVEAFNQMDIDAIISYRHQDCLRHILPAALGHKAQTNDEYRKSLQALKPIFHNFTLLVHDIVEDQEARRLCIYSTARADTLAGEYVNEYMWTLDFDQCGQQIIKWTEFVDANVNRDFWPKLQEAMNRYHKA</sequence>
<dbReference type="RefSeq" id="XP_044652561.1">
    <property type="nucleotide sequence ID" value="XM_044796626.1"/>
</dbReference>
<dbReference type="InterPro" id="IPR050977">
    <property type="entry name" value="Fungal_Meroterpenoid_Isomerase"/>
</dbReference>
<comment type="caution">
    <text evidence="1">The sequence shown here is derived from an EMBL/GenBank/DDBJ whole genome shotgun (WGS) entry which is preliminary data.</text>
</comment>
<protein>
    <recommendedName>
        <fullName evidence="3">SnoaL-like domain-containing protein</fullName>
    </recommendedName>
</protein>
<dbReference type="PANTHER" id="PTHR39598:SF1">
    <property type="entry name" value="AUSTINOID BIOSYNTHESIS CLUSTERS PROTEIN F-RELATED"/>
    <property type="match status" value="1"/>
</dbReference>
<evidence type="ECO:0000313" key="2">
    <source>
        <dbReference type="Proteomes" id="UP000825890"/>
    </source>
</evidence>